<keyword evidence="2" id="KW-0479">Metal-binding</keyword>
<keyword evidence="5" id="KW-1185">Reference proteome</keyword>
<dbReference type="InterPro" id="IPR011650">
    <property type="entry name" value="Peptidase_M20_dimer"/>
</dbReference>
<evidence type="ECO:0000256" key="1">
    <source>
        <dbReference type="ARBA" id="ARBA00022801"/>
    </source>
</evidence>
<dbReference type="Pfam" id="PF07687">
    <property type="entry name" value="M20_dimer"/>
    <property type="match status" value="1"/>
</dbReference>
<feature type="domain" description="Peptidase M20 dimerisation" evidence="3">
    <location>
        <begin position="186"/>
        <end position="258"/>
    </location>
</feature>
<proteinExistence type="predicted"/>
<dbReference type="SUPFAM" id="SSF53187">
    <property type="entry name" value="Zn-dependent exopeptidases"/>
    <property type="match status" value="1"/>
</dbReference>
<name>A0A380N028_9GAMM</name>
<dbReference type="InterPro" id="IPR002933">
    <property type="entry name" value="Peptidase_M20"/>
</dbReference>
<dbReference type="PANTHER" id="PTHR11014:SF63">
    <property type="entry name" value="METALLOPEPTIDASE, PUTATIVE (AFU_ORTHOLOGUE AFUA_6G09600)-RELATED"/>
    <property type="match status" value="1"/>
</dbReference>
<evidence type="ECO:0000313" key="5">
    <source>
        <dbReference type="Proteomes" id="UP000254575"/>
    </source>
</evidence>
<dbReference type="RefSeq" id="WP_115219015.1">
    <property type="nucleotide sequence ID" value="NZ_UHIA01000004.1"/>
</dbReference>
<dbReference type="FunFam" id="3.30.70.360:FF:000001">
    <property type="entry name" value="N-acetyldiaminopimelate deacetylase"/>
    <property type="match status" value="1"/>
</dbReference>
<sequence length="392" mass="42725">MQAILSGSAIDQLMRAWRQDFHRHPETAYEEVRTSGIVAQLLRDWDIETHQGLAKTGVVGVLKGNQAGPMIGLRADMDALDILEANEFAHCSTVKGKMHACGHDGHTAMLLGAAKYLSEHRDFAGTAVFIFQPAEENECGGGRMIAEGLFEQFPVDAVFGMHNWPDLPLGKAAVHDDEVMASFDCFDIDIRGRGCHGAHPEQGVDSVAVAAQIISALQLVVSRNIAATDKAVLSVTQMHGGDMYNIIPAQVRLSGGTRSFRPPIRDLLESRIRDTAQGIAQALGAQAEVHYDRRYPPTRNHLAQARYVLEISRCLLGAENVIHNPPPSAAAEDFAIMLEHKPGAYFWIGNGRHHPDATLHNPHYDFNDELLAIGASLWIALMQNAATGLALT</sequence>
<feature type="binding site" evidence="2">
    <location>
        <position position="103"/>
    </location>
    <ligand>
        <name>Mn(2+)</name>
        <dbReference type="ChEBI" id="CHEBI:29035"/>
        <label>2</label>
    </ligand>
</feature>
<dbReference type="InterPro" id="IPR036264">
    <property type="entry name" value="Bact_exopeptidase_dim_dom"/>
</dbReference>
<evidence type="ECO:0000256" key="2">
    <source>
        <dbReference type="PIRSR" id="PIRSR005962-1"/>
    </source>
</evidence>
<feature type="binding site" evidence="2">
    <location>
        <position position="360"/>
    </location>
    <ligand>
        <name>Mn(2+)</name>
        <dbReference type="ChEBI" id="CHEBI:29035"/>
        <label>2</label>
    </ligand>
</feature>
<dbReference type="Gene3D" id="3.30.70.360">
    <property type="match status" value="1"/>
</dbReference>
<dbReference type="Gene3D" id="3.40.630.10">
    <property type="entry name" value="Zn peptidases"/>
    <property type="match status" value="1"/>
</dbReference>
<feature type="binding site" evidence="2">
    <location>
        <position position="136"/>
    </location>
    <ligand>
        <name>Mn(2+)</name>
        <dbReference type="ChEBI" id="CHEBI:29035"/>
        <label>2</label>
    </ligand>
</feature>
<dbReference type="Pfam" id="PF01546">
    <property type="entry name" value="Peptidase_M20"/>
    <property type="match status" value="1"/>
</dbReference>
<evidence type="ECO:0000313" key="4">
    <source>
        <dbReference type="EMBL" id="SUO98149.1"/>
    </source>
</evidence>
<dbReference type="CDD" id="cd05666">
    <property type="entry name" value="M20_Acy1-like"/>
    <property type="match status" value="1"/>
</dbReference>
<reference evidence="4 5" key="1">
    <citation type="submission" date="2018-06" db="EMBL/GenBank/DDBJ databases">
        <authorList>
            <consortium name="Pathogen Informatics"/>
            <person name="Doyle S."/>
        </authorList>
    </citation>
    <scope>NUCLEOTIDE SEQUENCE [LARGE SCALE GENOMIC DNA]</scope>
    <source>
        <strain evidence="4 5">NCTC10717</strain>
    </source>
</reference>
<dbReference type="EC" id="3.-.-.-" evidence="4"/>
<keyword evidence="1 4" id="KW-0378">Hydrolase</keyword>
<accession>A0A380N028</accession>
<organism evidence="4 5">
    <name type="scientific">Suttonella indologenes</name>
    <dbReference type="NCBI Taxonomy" id="13276"/>
    <lineage>
        <taxon>Bacteria</taxon>
        <taxon>Pseudomonadati</taxon>
        <taxon>Pseudomonadota</taxon>
        <taxon>Gammaproteobacteria</taxon>
        <taxon>Cardiobacteriales</taxon>
        <taxon>Cardiobacteriaceae</taxon>
        <taxon>Suttonella</taxon>
    </lineage>
</organism>
<gene>
    <name evidence="4" type="primary">yxeP_2</name>
    <name evidence="4" type="ORF">NCTC10717_01890</name>
</gene>
<protein>
    <submittedName>
        <fullName evidence="4">Uncharacterized hydrolase YxeP</fullName>
        <ecNumber evidence="4">3.-.-.-</ecNumber>
    </submittedName>
</protein>
<feature type="binding site" evidence="2">
    <location>
        <position position="101"/>
    </location>
    <ligand>
        <name>Mn(2+)</name>
        <dbReference type="ChEBI" id="CHEBI:29035"/>
        <label>2</label>
    </ligand>
</feature>
<keyword evidence="2" id="KW-0464">Manganese</keyword>
<evidence type="ECO:0000259" key="3">
    <source>
        <dbReference type="Pfam" id="PF07687"/>
    </source>
</evidence>
<dbReference type="PIRSF" id="PIRSF005962">
    <property type="entry name" value="Pept_M20D_amidohydro"/>
    <property type="match status" value="1"/>
</dbReference>
<dbReference type="GO" id="GO:0050118">
    <property type="term" value="F:N-acetyldiaminopimelate deacetylase activity"/>
    <property type="evidence" value="ECO:0007669"/>
    <property type="project" value="UniProtKB-ARBA"/>
</dbReference>
<dbReference type="AlphaFoldDB" id="A0A380N028"/>
<dbReference type="GO" id="GO:0046872">
    <property type="term" value="F:metal ion binding"/>
    <property type="evidence" value="ECO:0007669"/>
    <property type="project" value="UniProtKB-KW"/>
</dbReference>
<comment type="cofactor">
    <cofactor evidence="2">
        <name>Mn(2+)</name>
        <dbReference type="ChEBI" id="CHEBI:29035"/>
    </cofactor>
    <text evidence="2">The Mn(2+) ion enhances activity.</text>
</comment>
<dbReference type="PANTHER" id="PTHR11014">
    <property type="entry name" value="PEPTIDASE M20 FAMILY MEMBER"/>
    <property type="match status" value="1"/>
</dbReference>
<dbReference type="OrthoDB" id="9777385at2"/>
<dbReference type="EMBL" id="UHIA01000004">
    <property type="protein sequence ID" value="SUO98149.1"/>
    <property type="molecule type" value="Genomic_DNA"/>
</dbReference>
<dbReference type="SUPFAM" id="SSF55031">
    <property type="entry name" value="Bacterial exopeptidase dimerisation domain"/>
    <property type="match status" value="1"/>
</dbReference>
<dbReference type="GO" id="GO:0019877">
    <property type="term" value="P:diaminopimelate biosynthetic process"/>
    <property type="evidence" value="ECO:0007669"/>
    <property type="project" value="UniProtKB-ARBA"/>
</dbReference>
<dbReference type="NCBIfam" id="TIGR01891">
    <property type="entry name" value="amidohydrolases"/>
    <property type="match status" value="1"/>
</dbReference>
<feature type="binding site" evidence="2">
    <location>
        <position position="162"/>
    </location>
    <ligand>
        <name>Mn(2+)</name>
        <dbReference type="ChEBI" id="CHEBI:29035"/>
        <label>2</label>
    </ligand>
</feature>
<dbReference type="Proteomes" id="UP000254575">
    <property type="component" value="Unassembled WGS sequence"/>
</dbReference>
<dbReference type="InterPro" id="IPR017439">
    <property type="entry name" value="Amidohydrolase"/>
</dbReference>